<proteinExistence type="inferred from homology"/>
<evidence type="ECO:0000256" key="2">
    <source>
        <dbReference type="ARBA" id="ARBA00023002"/>
    </source>
</evidence>
<dbReference type="InterPro" id="IPR036291">
    <property type="entry name" value="NAD(P)-bd_dom_sf"/>
</dbReference>
<dbReference type="PROSITE" id="PS00061">
    <property type="entry name" value="ADH_SHORT"/>
    <property type="match status" value="1"/>
</dbReference>
<dbReference type="STRING" id="153971.AWC19_15350"/>
<evidence type="ECO:0000256" key="1">
    <source>
        <dbReference type="ARBA" id="ARBA00006484"/>
    </source>
</evidence>
<gene>
    <name evidence="3" type="ORF">AWC19_15350</name>
</gene>
<dbReference type="PRINTS" id="PR00081">
    <property type="entry name" value="GDHRDH"/>
</dbReference>
<dbReference type="PANTHER" id="PTHR24321">
    <property type="entry name" value="DEHYDROGENASES, SHORT CHAIN"/>
    <property type="match status" value="1"/>
</dbReference>
<reference evidence="3 4" key="1">
    <citation type="submission" date="2016-01" db="EMBL/GenBank/DDBJ databases">
        <title>The new phylogeny of the genus Mycobacterium.</title>
        <authorList>
            <person name="Tarcisio F."/>
            <person name="Conor M."/>
            <person name="Antonella G."/>
            <person name="Elisabetta G."/>
            <person name="Giulia F.S."/>
            <person name="Sara T."/>
            <person name="Anna F."/>
            <person name="Clotilde B."/>
            <person name="Roberto B."/>
            <person name="Veronica D.S."/>
            <person name="Fabio R."/>
            <person name="Monica P."/>
            <person name="Olivier J."/>
            <person name="Enrico T."/>
            <person name="Nicola S."/>
        </authorList>
    </citation>
    <scope>NUCLEOTIDE SEQUENCE [LARGE SCALE GENOMIC DNA]</scope>
    <source>
        <strain evidence="3 4">DSM 44572</strain>
    </source>
</reference>
<dbReference type="InterPro" id="IPR002347">
    <property type="entry name" value="SDR_fam"/>
</dbReference>
<dbReference type="EMBL" id="LQPJ01000124">
    <property type="protein sequence ID" value="ORW20469.1"/>
    <property type="molecule type" value="Genomic_DNA"/>
</dbReference>
<keyword evidence="4" id="KW-1185">Reference proteome</keyword>
<dbReference type="OrthoDB" id="7064009at2"/>
<name>A0A1X1ZAT6_9MYCO</name>
<dbReference type="Proteomes" id="UP000193529">
    <property type="component" value="Unassembled WGS sequence"/>
</dbReference>
<dbReference type="RefSeq" id="WP_014711240.1">
    <property type="nucleotide sequence ID" value="NZ_LQPJ01000124.1"/>
</dbReference>
<keyword evidence="2" id="KW-0560">Oxidoreductase</keyword>
<dbReference type="Pfam" id="PF13561">
    <property type="entry name" value="adh_short_C2"/>
    <property type="match status" value="1"/>
</dbReference>
<comment type="caution">
    <text evidence="3">The sequence shown here is derived from an EMBL/GenBank/DDBJ whole genome shotgun (WGS) entry which is preliminary data.</text>
</comment>
<dbReference type="Gene3D" id="3.40.50.720">
    <property type="entry name" value="NAD(P)-binding Rossmann-like Domain"/>
    <property type="match status" value="1"/>
</dbReference>
<protein>
    <submittedName>
        <fullName evidence="3">7-alpha-hydroxysteroid dehydrogenase</fullName>
    </submittedName>
</protein>
<dbReference type="SUPFAM" id="SSF51735">
    <property type="entry name" value="NAD(P)-binding Rossmann-fold domains"/>
    <property type="match status" value="1"/>
</dbReference>
<organism evidence="3 4">
    <name type="scientific">Mycobacterium palustre</name>
    <dbReference type="NCBI Taxonomy" id="153971"/>
    <lineage>
        <taxon>Bacteria</taxon>
        <taxon>Bacillati</taxon>
        <taxon>Actinomycetota</taxon>
        <taxon>Actinomycetes</taxon>
        <taxon>Mycobacteriales</taxon>
        <taxon>Mycobacteriaceae</taxon>
        <taxon>Mycobacterium</taxon>
        <taxon>Mycobacterium simiae complex</taxon>
    </lineage>
</organism>
<comment type="similarity">
    <text evidence="1">Belongs to the short-chain dehydrogenases/reductases (SDR) family.</text>
</comment>
<evidence type="ECO:0000313" key="4">
    <source>
        <dbReference type="Proteomes" id="UP000193529"/>
    </source>
</evidence>
<accession>A0A1X1ZAT6</accession>
<dbReference type="AlphaFoldDB" id="A0A1X1ZAT6"/>
<sequence length="261" mass="26653">MSGELDGRVALVTGAASGIGAASAQALAEAGAAIAVTDINIDSAEAVAAAIERTGGRALALRLDVADEEHWAAAMPVVRARLGPVTVLHSNAADVSIFDRDNDLLTLEVATWDRAFAVAARGSMLSAKHTLPDMIEAGRGSIIYTSSVKGRSGSTRQVAYSSAKGAIESLTRIIATTYGPSGVRCNAIAPGVVDTPAARANVSDELRRLIIEGQVVGRLAEPADIARVAVFLASDASAMITGQVLVVDGGMTGHIPALSSR</sequence>
<dbReference type="PANTHER" id="PTHR24321:SF14">
    <property type="entry name" value="SHORT-CHAIN TYPE DEHYDROGENASE_REDUCTASE BLR2146-RELATED"/>
    <property type="match status" value="1"/>
</dbReference>
<evidence type="ECO:0000313" key="3">
    <source>
        <dbReference type="EMBL" id="ORW20469.1"/>
    </source>
</evidence>
<dbReference type="FunFam" id="3.40.50.720:FF:000084">
    <property type="entry name" value="Short-chain dehydrogenase reductase"/>
    <property type="match status" value="1"/>
</dbReference>
<dbReference type="GO" id="GO:0016491">
    <property type="term" value="F:oxidoreductase activity"/>
    <property type="evidence" value="ECO:0007669"/>
    <property type="project" value="UniProtKB-KW"/>
</dbReference>
<dbReference type="InterPro" id="IPR020904">
    <property type="entry name" value="Sc_DH/Rdtase_CS"/>
</dbReference>